<dbReference type="Proteomes" id="UP000736583">
    <property type="component" value="Unassembled WGS sequence"/>
</dbReference>
<reference evidence="1 2" key="1">
    <citation type="submission" date="2021-06" db="EMBL/GenBank/DDBJ databases">
        <authorList>
            <person name="Sun Q."/>
            <person name="Li D."/>
        </authorList>
    </citation>
    <scope>NUCLEOTIDE SEQUENCE [LARGE SCALE GENOMIC DNA]</scope>
    <source>
        <strain evidence="1 2">MSJ-4</strain>
    </source>
</reference>
<keyword evidence="1" id="KW-0378">Hydrolase</keyword>
<evidence type="ECO:0000313" key="2">
    <source>
        <dbReference type="Proteomes" id="UP000736583"/>
    </source>
</evidence>
<organism evidence="1 2">
    <name type="scientific">Clostridium simiarum</name>
    <dbReference type="NCBI Taxonomy" id="2841506"/>
    <lineage>
        <taxon>Bacteria</taxon>
        <taxon>Bacillati</taxon>
        <taxon>Bacillota</taxon>
        <taxon>Clostridia</taxon>
        <taxon>Eubacteriales</taxon>
        <taxon>Clostridiaceae</taxon>
        <taxon>Clostridium</taxon>
    </lineage>
</organism>
<dbReference type="Pfam" id="PF04794">
    <property type="entry name" value="YdjC"/>
    <property type="match status" value="1"/>
</dbReference>
<gene>
    <name evidence="1" type="primary">chbG</name>
    <name evidence="1" type="ORF">KQI89_05160</name>
</gene>
<accession>A0ABS6EYJ8</accession>
<dbReference type="EC" id="3.5.1.105" evidence="1"/>
<dbReference type="InterPro" id="IPR006879">
    <property type="entry name" value="YdjC-like"/>
</dbReference>
<comment type="caution">
    <text evidence="1">The sequence shown here is derived from an EMBL/GenBank/DDBJ whole genome shotgun (WGS) entry which is preliminary data.</text>
</comment>
<dbReference type="GO" id="GO:0036311">
    <property type="term" value="F:chitin disaccharide deacetylase activity"/>
    <property type="evidence" value="ECO:0007669"/>
    <property type="project" value="UniProtKB-EC"/>
</dbReference>
<dbReference type="EMBL" id="JAHLQL010000001">
    <property type="protein sequence ID" value="MBU5591146.1"/>
    <property type="molecule type" value="Genomic_DNA"/>
</dbReference>
<proteinExistence type="predicted"/>
<dbReference type="CDD" id="cd10803">
    <property type="entry name" value="YdjC_EF3048_like"/>
    <property type="match status" value="1"/>
</dbReference>
<evidence type="ECO:0000313" key="1">
    <source>
        <dbReference type="EMBL" id="MBU5591146.1"/>
    </source>
</evidence>
<protein>
    <submittedName>
        <fullName evidence="1">Chitin disaccharide deacetylase</fullName>
        <ecNumber evidence="1">3.5.1.105</ecNumber>
    </submittedName>
</protein>
<name>A0ABS6EYJ8_9CLOT</name>
<dbReference type="PANTHER" id="PTHR31609:SF1">
    <property type="entry name" value="CARBOHYDRATE DEACETYLASE"/>
    <property type="match status" value="1"/>
</dbReference>
<sequence>MKLIINADDFGLTKGVTLGILDAMTKGIVTDTTAMVNGLFLEEGMKEAKNRGIDSIGIHLTLTCGKPVLPPKEVSSLVDDNGDFYRRIGNLEDFNYEEIRKELKAQMEKFYTYGITPSHIDGHHHFFGYNKELTEIVIELAKEYKLPLRVLSDNMIQYYKSKGVKTTEAFSMEFYQDNVNEAFLKELLLRYKDADSLEIMCHPAYIDEELMRISSYNNFREKEFDILTSDKIKIYIKENNIKLISFKEI</sequence>
<dbReference type="RefSeq" id="WP_216456165.1">
    <property type="nucleotide sequence ID" value="NZ_JAHLQL010000001.1"/>
</dbReference>
<dbReference type="PANTHER" id="PTHR31609">
    <property type="entry name" value="YDJC DEACETYLASE FAMILY MEMBER"/>
    <property type="match status" value="1"/>
</dbReference>
<dbReference type="NCBIfam" id="NF002559">
    <property type="entry name" value="PRK02134.1"/>
    <property type="match status" value="1"/>
</dbReference>
<keyword evidence="2" id="KW-1185">Reference proteome</keyword>
<dbReference type="InterPro" id="IPR022948">
    <property type="entry name" value="COD_ChbG_bac"/>
</dbReference>